<feature type="coiled-coil region" evidence="1">
    <location>
        <begin position="457"/>
        <end position="497"/>
    </location>
</feature>
<reference evidence="3" key="1">
    <citation type="submission" date="2018-05" db="EMBL/GenBank/DDBJ databases">
        <authorList>
            <person name="Lanie J.A."/>
            <person name="Ng W.-L."/>
            <person name="Kazmierczak K.M."/>
            <person name="Andrzejewski T.M."/>
            <person name="Davidsen T.M."/>
            <person name="Wayne K.J."/>
            <person name="Tettelin H."/>
            <person name="Glass J.I."/>
            <person name="Rusch D."/>
            <person name="Podicherti R."/>
            <person name="Tsui H.-C.T."/>
            <person name="Winkler M.E."/>
        </authorList>
    </citation>
    <scope>NUCLEOTIDE SEQUENCE</scope>
</reference>
<evidence type="ECO:0000259" key="2">
    <source>
        <dbReference type="Pfam" id="PF20703"/>
    </source>
</evidence>
<dbReference type="SUPFAM" id="SSF52540">
    <property type="entry name" value="P-loop containing nucleoside triphosphate hydrolases"/>
    <property type="match status" value="1"/>
</dbReference>
<dbReference type="Pfam" id="PF20703">
    <property type="entry name" value="nSTAND1"/>
    <property type="match status" value="1"/>
</dbReference>
<feature type="domain" description="Novel STAND NTPase 1" evidence="2">
    <location>
        <begin position="3"/>
        <end position="406"/>
    </location>
</feature>
<gene>
    <name evidence="3" type="ORF">METZ01_LOCUS181801</name>
</gene>
<feature type="non-terminal residue" evidence="3">
    <location>
        <position position="510"/>
    </location>
</feature>
<dbReference type="EMBL" id="UINC01035863">
    <property type="protein sequence ID" value="SVB28947.1"/>
    <property type="molecule type" value="Genomic_DNA"/>
</dbReference>
<dbReference type="Gene3D" id="3.40.50.300">
    <property type="entry name" value="P-loop containing nucleotide triphosphate hydrolases"/>
    <property type="match status" value="1"/>
</dbReference>
<protein>
    <recommendedName>
        <fullName evidence="2">Novel STAND NTPase 1 domain-containing protein</fullName>
    </recommendedName>
</protein>
<evidence type="ECO:0000256" key="1">
    <source>
        <dbReference type="SAM" id="Coils"/>
    </source>
</evidence>
<dbReference type="AlphaFoldDB" id="A0A382CUF3"/>
<proteinExistence type="predicted"/>
<evidence type="ECO:0000313" key="3">
    <source>
        <dbReference type="EMBL" id="SVB28947.1"/>
    </source>
</evidence>
<keyword evidence="1" id="KW-0175">Coiled coil</keyword>
<organism evidence="3">
    <name type="scientific">marine metagenome</name>
    <dbReference type="NCBI Taxonomy" id="408172"/>
    <lineage>
        <taxon>unclassified sequences</taxon>
        <taxon>metagenomes</taxon>
        <taxon>ecological metagenomes</taxon>
    </lineage>
</organism>
<name>A0A382CUF3_9ZZZZ</name>
<sequence length="510" mass="57445">MDEEYLFFGREDQRKELVSLLRKQRFVAVLGASGSGKSSLVRAGLLPALYGGVMTKAGSNWHIALMRPGGHAITNLAEALFETDLLDNEVCEDLTELDIEATLIRSGLGLIEVARQLGLQQNENLLIVVDQFEELFRFNSSQSERGSKDEAAAFVKMLVEAGSQQDLSIYIVLTMRSDFFGDCSQFEELAEAVNKGEYLVPRLNRENKKTAIEGPVQVGGGDISPRLVQRLLNDLGDDPDQLPIMQHALMRTWDCWLADHGENEPLDLRHYEATGGMDEALSRHADEVYAEGQSEEEQRLTKRLFQALTEKGADNRGIRRPTPLRELCDITGAEHAQVNRIIDRFRKPGRTFLMPPIDRNLDDKTVIDISHESLMRVWTVLGRWVDDEAQSAGIYRRLAETAQLHADDSAGLYHDPDLQIALSWQDNEHPTESWGSRYHPEYRQAIGFLDQSHQVKLKAQQAEEAARERELEQAKRLAKAEQERAEAQQQLAVKQRKRAKIAAVLAGLAL</sequence>
<dbReference type="InterPro" id="IPR027417">
    <property type="entry name" value="P-loop_NTPase"/>
</dbReference>
<accession>A0A382CUF3</accession>
<dbReference type="InterPro" id="IPR049052">
    <property type="entry name" value="nSTAND1"/>
</dbReference>